<dbReference type="PROSITE" id="PS50244">
    <property type="entry name" value="S5A_REDUCTASE"/>
    <property type="match status" value="1"/>
</dbReference>
<dbReference type="GO" id="GO:0005789">
    <property type="term" value="C:endoplasmic reticulum membrane"/>
    <property type="evidence" value="ECO:0007669"/>
    <property type="project" value="UniProtKB-SubCell"/>
</dbReference>
<evidence type="ECO:0000256" key="2">
    <source>
        <dbReference type="ARBA" id="ARBA00022692"/>
    </source>
</evidence>
<dbReference type="EC" id="1.3.1.94" evidence="5"/>
<dbReference type="EMBL" id="ML994513">
    <property type="protein sequence ID" value="KAF2196028.1"/>
    <property type="molecule type" value="Genomic_DNA"/>
</dbReference>
<dbReference type="AlphaFoldDB" id="A0A9P4MQJ1"/>
<comment type="pathway">
    <text evidence="5">Protein modification; protein glycosylation.</text>
</comment>
<keyword evidence="5" id="KW-0256">Endoplasmic reticulum</keyword>
<name>A0A9P4MQJ1_9PLEO</name>
<dbReference type="GO" id="GO:0006488">
    <property type="term" value="P:dolichol-linked oligosaccharide biosynthetic process"/>
    <property type="evidence" value="ECO:0007669"/>
    <property type="project" value="UniProtKB-UniRule"/>
</dbReference>
<keyword evidence="4 5" id="KW-0472">Membrane</keyword>
<dbReference type="GO" id="GO:0016095">
    <property type="term" value="P:polyprenol catabolic process"/>
    <property type="evidence" value="ECO:0007669"/>
    <property type="project" value="UniProtKB-UniRule"/>
</dbReference>
<accession>A0A9P4MQJ1</accession>
<protein>
    <recommendedName>
        <fullName evidence="5">Polyprenal reductase</fullName>
        <ecNumber evidence="5">1.3.1.94</ecNumber>
    </recommendedName>
</protein>
<keyword evidence="8" id="KW-1185">Reference proteome</keyword>
<comment type="function">
    <text evidence="5">Plays a key role in early steps of protein N-linked glycosylation by being involved in the conversion of polyprenol into dolichol. Acts as a polyprenal reductase that mediates the reduction of polyprenal into dolichal in a NADP-dependent mechanism. Dolichols are required for the synthesis of dolichol-linked monosaccharides and the oligosaccharide precursor used for N-glycosylation.</text>
</comment>
<dbReference type="PANTHER" id="PTHR14624:SF0">
    <property type="entry name" value="POLYPRENOL REDUCTASE"/>
    <property type="match status" value="1"/>
</dbReference>
<evidence type="ECO:0000256" key="4">
    <source>
        <dbReference type="ARBA" id="ARBA00023136"/>
    </source>
</evidence>
<keyword evidence="5" id="KW-0521">NADP</keyword>
<dbReference type="OrthoDB" id="541710at2759"/>
<dbReference type="GO" id="GO:0160198">
    <property type="term" value="F:polyprenal reductase activity"/>
    <property type="evidence" value="ECO:0007669"/>
    <property type="project" value="UniProtKB-EC"/>
</dbReference>
<keyword evidence="3 5" id="KW-1133">Transmembrane helix</keyword>
<dbReference type="InterPro" id="IPR039698">
    <property type="entry name" value="Dfg10/SRD5A3"/>
</dbReference>
<comment type="caution">
    <text evidence="5">Lacks conserved residue(s) required for the propagation of feature annotation.</text>
</comment>
<dbReference type="Pfam" id="PF02544">
    <property type="entry name" value="Steroid_dh"/>
    <property type="match status" value="1"/>
</dbReference>
<evidence type="ECO:0000256" key="3">
    <source>
        <dbReference type="ARBA" id="ARBA00022989"/>
    </source>
</evidence>
<organism evidence="7 8">
    <name type="scientific">Delitschia confertaspora ATCC 74209</name>
    <dbReference type="NCBI Taxonomy" id="1513339"/>
    <lineage>
        <taxon>Eukaryota</taxon>
        <taxon>Fungi</taxon>
        <taxon>Dikarya</taxon>
        <taxon>Ascomycota</taxon>
        <taxon>Pezizomycotina</taxon>
        <taxon>Dothideomycetes</taxon>
        <taxon>Pleosporomycetidae</taxon>
        <taxon>Pleosporales</taxon>
        <taxon>Delitschiaceae</taxon>
        <taxon>Delitschia</taxon>
    </lineage>
</organism>
<reference evidence="7" key="1">
    <citation type="journal article" date="2020" name="Stud. Mycol.">
        <title>101 Dothideomycetes genomes: a test case for predicting lifestyles and emergence of pathogens.</title>
        <authorList>
            <person name="Haridas S."/>
            <person name="Albert R."/>
            <person name="Binder M."/>
            <person name="Bloem J."/>
            <person name="Labutti K."/>
            <person name="Salamov A."/>
            <person name="Andreopoulos B."/>
            <person name="Baker S."/>
            <person name="Barry K."/>
            <person name="Bills G."/>
            <person name="Bluhm B."/>
            <person name="Cannon C."/>
            <person name="Castanera R."/>
            <person name="Culley D."/>
            <person name="Daum C."/>
            <person name="Ezra D."/>
            <person name="Gonzalez J."/>
            <person name="Henrissat B."/>
            <person name="Kuo A."/>
            <person name="Liang C."/>
            <person name="Lipzen A."/>
            <person name="Lutzoni F."/>
            <person name="Magnuson J."/>
            <person name="Mondo S."/>
            <person name="Nolan M."/>
            <person name="Ohm R."/>
            <person name="Pangilinan J."/>
            <person name="Park H.-J."/>
            <person name="Ramirez L."/>
            <person name="Alfaro M."/>
            <person name="Sun H."/>
            <person name="Tritt A."/>
            <person name="Yoshinaga Y."/>
            <person name="Zwiers L.-H."/>
            <person name="Turgeon B."/>
            <person name="Goodwin S."/>
            <person name="Spatafora J."/>
            <person name="Crous P."/>
            <person name="Grigoriev I."/>
        </authorList>
    </citation>
    <scope>NUCLEOTIDE SEQUENCE</scope>
    <source>
        <strain evidence="7">ATCC 74209</strain>
    </source>
</reference>
<dbReference type="Proteomes" id="UP000799536">
    <property type="component" value="Unassembled WGS sequence"/>
</dbReference>
<dbReference type="GO" id="GO:0003865">
    <property type="term" value="F:3-oxo-5-alpha-steroid 4-dehydrogenase activity"/>
    <property type="evidence" value="ECO:0007669"/>
    <property type="project" value="TreeGrafter"/>
</dbReference>
<proteinExistence type="inferred from homology"/>
<evidence type="ECO:0000259" key="6">
    <source>
        <dbReference type="Pfam" id="PF02544"/>
    </source>
</evidence>
<comment type="catalytic activity">
    <reaction evidence="5">
        <text>a di-trans,poly-cis-dolichal + NADP(+) = a di-trans,poly-cis-polyprenal + NADPH + H(+)</text>
        <dbReference type="Rhea" id="RHEA:80727"/>
        <dbReference type="Rhea" id="RHEA-COMP:19536"/>
        <dbReference type="Rhea" id="RHEA-COMP:19537"/>
        <dbReference type="ChEBI" id="CHEBI:15378"/>
        <dbReference type="ChEBI" id="CHEBI:57783"/>
        <dbReference type="ChEBI" id="CHEBI:58349"/>
        <dbReference type="ChEBI" id="CHEBI:231623"/>
        <dbReference type="ChEBI" id="CHEBI:231637"/>
        <dbReference type="EC" id="1.3.1.94"/>
    </reaction>
    <physiologicalReaction direction="right-to-left" evidence="5">
        <dbReference type="Rhea" id="RHEA:80729"/>
    </physiologicalReaction>
</comment>
<evidence type="ECO:0000313" key="7">
    <source>
        <dbReference type="EMBL" id="KAF2196028.1"/>
    </source>
</evidence>
<comment type="subcellular location">
    <subcellularLocation>
        <location evidence="1">Endomembrane system</location>
        <topology evidence="1">Multi-pass membrane protein</topology>
    </subcellularLocation>
    <subcellularLocation>
        <location evidence="5">Endoplasmic reticulum membrane</location>
    </subcellularLocation>
</comment>
<keyword evidence="2 5" id="KW-0812">Transmembrane</keyword>
<dbReference type="PANTHER" id="PTHR14624">
    <property type="entry name" value="DFG10 PROTEIN"/>
    <property type="match status" value="1"/>
</dbReference>
<feature type="transmembrane region" description="Helical" evidence="5">
    <location>
        <begin position="27"/>
        <end position="46"/>
    </location>
</feature>
<feature type="domain" description="3-oxo-5-alpha-steroid 4-dehydrogenase C-terminal" evidence="6">
    <location>
        <begin position="95"/>
        <end position="198"/>
    </location>
</feature>
<keyword evidence="5" id="KW-0560">Oxidoreductase</keyword>
<dbReference type="GO" id="GO:0102389">
    <property type="term" value="F:polyprenol reductase activity"/>
    <property type="evidence" value="ECO:0007669"/>
    <property type="project" value="UniProtKB-UniRule"/>
</dbReference>
<comment type="caution">
    <text evidence="7">The sequence shown here is derived from an EMBL/GenBank/DDBJ whole genome shotgun (WGS) entry which is preliminary data.</text>
</comment>
<feature type="transmembrane region" description="Helical" evidence="5">
    <location>
        <begin position="151"/>
        <end position="171"/>
    </location>
</feature>
<sequence length="198" mass="22565">MMALQGVRRLMESDLYTPKNSGSQMWIGHYALGLLFYFTINMAIWIEAGVPVLNRAVPFIDWTKHMTPDPMVQKFPSNGETLKVVILPPAILTFHFLQHSYHSYLHSLRTEHSTYQLPSHPYFPHLLCPHYSCEVMIYLLLSLLAAPAGGWVNWTLFTATVFVAVNLGVTANGTRAWYIKNFGKERVGGRKRMVPGVW</sequence>
<gene>
    <name evidence="7" type="ORF">GQ43DRAFT_445481</name>
</gene>
<evidence type="ECO:0000256" key="5">
    <source>
        <dbReference type="RuleBase" id="RU367081"/>
    </source>
</evidence>
<evidence type="ECO:0000256" key="1">
    <source>
        <dbReference type="ARBA" id="ARBA00004127"/>
    </source>
</evidence>
<comment type="similarity">
    <text evidence="5">Belongs to the steroid 5-alpha reductase family. Polyprenal reductase subfamily.</text>
</comment>
<dbReference type="InterPro" id="IPR001104">
    <property type="entry name" value="3-oxo-5_a-steroid_4-DH_C"/>
</dbReference>
<evidence type="ECO:0000313" key="8">
    <source>
        <dbReference type="Proteomes" id="UP000799536"/>
    </source>
</evidence>